<evidence type="ECO:0000313" key="10">
    <source>
        <dbReference type="Proteomes" id="UP000017700"/>
    </source>
</evidence>
<dbReference type="NCBIfam" id="NF002791">
    <property type="entry name" value="PRK02913.1"/>
    <property type="match status" value="1"/>
</dbReference>
<evidence type="ECO:0000256" key="7">
    <source>
        <dbReference type="HAMAP-Rule" id="MF_01071"/>
    </source>
</evidence>
<organism evidence="9 10">
    <name type="scientific">Serratia sp. (strain ATCC 39006)</name>
    <name type="common">Prodigiosinella confusarubida</name>
    <dbReference type="NCBI Taxonomy" id="104623"/>
    <lineage>
        <taxon>Bacteria</taxon>
        <taxon>Pseudomonadati</taxon>
        <taxon>Pseudomonadota</taxon>
        <taxon>Gammaproteobacteria</taxon>
        <taxon>Enterobacterales</taxon>
        <taxon>Pectobacteriaceae</taxon>
        <taxon>Prodigiosinella</taxon>
    </lineage>
</organism>
<comment type="similarity">
    <text evidence="2 7">Belongs to the UPF0266 family.</text>
</comment>
<evidence type="ECO:0000256" key="5">
    <source>
        <dbReference type="ARBA" id="ARBA00022989"/>
    </source>
</evidence>
<dbReference type="RefSeq" id="WP_021015836.1">
    <property type="nucleotide sequence ID" value="NZ_CP025084.1"/>
</dbReference>
<dbReference type="OrthoDB" id="2360740at2"/>
<proteinExistence type="inferred from homology"/>
<keyword evidence="6 7" id="KW-0472">Membrane</keyword>
<evidence type="ECO:0000256" key="1">
    <source>
        <dbReference type="ARBA" id="ARBA00004651"/>
    </source>
</evidence>
<comment type="subcellular location">
    <subcellularLocation>
        <location evidence="1 7">Cell membrane</location>
        <topology evidence="1 7">Multi-pass membrane protein</topology>
    </subcellularLocation>
</comment>
<reference evidence="9" key="2">
    <citation type="submission" date="2013-09" db="EMBL/GenBank/DDBJ databases">
        <authorList>
            <person name="Wang G."/>
            <person name="Yang Y."/>
            <person name="Su Y."/>
        </authorList>
    </citation>
    <scope>NUCLEOTIDE SEQUENCE</scope>
    <source>
        <strain evidence="9">ATCC 39006</strain>
    </source>
</reference>
<keyword evidence="5 7" id="KW-1133">Transmembrane helix</keyword>
<sequence length="152" mass="17705">MSVTDIALIISIIIALLYAIYDEFIMARLQGTTQLCVYLRRSNRLDTFIFIGLIAILIYKNITTQGTPLTTFLLSFLALVAIYIAYIRHPKLLFKSQGFFYANIFIAYRRIKNINLSEDGILVIELEQRRLLINVQQLDDLEKIYNFMIENQ</sequence>
<evidence type="ECO:0000313" key="11">
    <source>
        <dbReference type="Proteomes" id="UP000233778"/>
    </source>
</evidence>
<evidence type="ECO:0000256" key="3">
    <source>
        <dbReference type="ARBA" id="ARBA00022475"/>
    </source>
</evidence>
<dbReference type="InterPro" id="IPR009328">
    <property type="entry name" value="DUF986"/>
</dbReference>
<dbReference type="EMBL" id="CP025084">
    <property type="protein sequence ID" value="AUH05239.1"/>
    <property type="molecule type" value="Genomic_DNA"/>
</dbReference>
<keyword evidence="4 7" id="KW-0812">Transmembrane</keyword>
<dbReference type="AlphaFoldDB" id="A0A2I5T8L4"/>
<evidence type="ECO:0000256" key="4">
    <source>
        <dbReference type="ARBA" id="ARBA00022692"/>
    </source>
</evidence>
<feature type="transmembrane region" description="Helical" evidence="7">
    <location>
        <begin position="68"/>
        <end position="87"/>
    </location>
</feature>
<dbReference type="Proteomes" id="UP000233778">
    <property type="component" value="Chromosome"/>
</dbReference>
<accession>A0A2I5T8L4</accession>
<feature type="transmembrane region" description="Helical" evidence="7">
    <location>
        <begin position="6"/>
        <end position="24"/>
    </location>
</feature>
<evidence type="ECO:0000313" key="9">
    <source>
        <dbReference type="EMBL" id="AUH05239.1"/>
    </source>
</evidence>
<name>A0A2I5T8L4_SERS3</name>
<reference evidence="9 10" key="1">
    <citation type="journal article" date="2013" name="Genome Announc.">
        <title>Draft genome sequence of Serratia sp. strain ATCC 39006, a model bacterium for analysis of the biosynthesis and regulation of prodigiosin, a carbapenem, and gas vesicles.</title>
        <authorList>
            <person name="Fineran P.C."/>
            <person name="Iglesias Cans M.C."/>
            <person name="Ramsay J.P."/>
            <person name="Wilf N.M."/>
            <person name="Cossyleon D."/>
            <person name="McNeil M.B."/>
            <person name="Williamson N.R."/>
            <person name="Monson R.E."/>
            <person name="Becher S.A."/>
            <person name="Stanton J.A."/>
            <person name="Brugger K."/>
            <person name="Brown S.D."/>
            <person name="Salmond G.P."/>
        </authorList>
    </citation>
    <scope>NUCLEOTIDE SEQUENCE [LARGE SCALE GENOMIC DNA]</scope>
    <source>
        <strain evidence="9">ATCC 39006</strain>
        <strain evidence="10">ATCC 39006 / SC 11482</strain>
    </source>
</reference>
<feature type="transmembrane region" description="Helical" evidence="7">
    <location>
        <begin position="45"/>
        <end position="62"/>
    </location>
</feature>
<dbReference type="GO" id="GO:0005886">
    <property type="term" value="C:plasma membrane"/>
    <property type="evidence" value="ECO:0007669"/>
    <property type="project" value="UniProtKB-SubCell"/>
</dbReference>
<protein>
    <recommendedName>
        <fullName evidence="7">UPF0266 membrane protein CWC46_14530</fullName>
    </recommendedName>
</protein>
<dbReference type="KEGG" id="serq:CWC46_14530"/>
<dbReference type="HAMAP" id="MF_01071">
    <property type="entry name" value="UPF0266"/>
    <property type="match status" value="1"/>
</dbReference>
<keyword evidence="3 7" id="KW-1003">Cell membrane</keyword>
<gene>
    <name evidence="8" type="ORF">CWC46_14530</name>
    <name evidence="9" type="ORF">Ser39006_014535</name>
</gene>
<evidence type="ECO:0000313" key="8">
    <source>
        <dbReference type="EMBL" id="AUH00918.1"/>
    </source>
</evidence>
<reference evidence="9" key="4">
    <citation type="submission" date="2017-11" db="EMBL/GenBank/DDBJ databases">
        <title>Complete genome sequence of Serratia sp. ATCC 39006.</title>
        <authorList>
            <person name="Hampton H.G."/>
            <person name="Jackson S.A."/>
            <person name="Jauregui R."/>
            <person name="Poulter G.T.M."/>
            <person name="Salmond G.P.C."/>
            <person name="Fineran P.C."/>
        </authorList>
    </citation>
    <scope>NUCLEOTIDE SEQUENCE</scope>
    <source>
        <strain evidence="9">ATCC 39006</strain>
    </source>
</reference>
<evidence type="ECO:0000256" key="6">
    <source>
        <dbReference type="ARBA" id="ARBA00023136"/>
    </source>
</evidence>
<keyword evidence="10" id="KW-1185">Reference proteome</keyword>
<dbReference type="EMBL" id="CP025085">
    <property type="protein sequence ID" value="AUH00918.1"/>
    <property type="molecule type" value="Genomic_DNA"/>
</dbReference>
<evidence type="ECO:0000256" key="2">
    <source>
        <dbReference type="ARBA" id="ARBA00009962"/>
    </source>
</evidence>
<reference evidence="8 11" key="3">
    <citation type="submission" date="2017-11" db="EMBL/GenBank/DDBJ databases">
        <title>Complete genome sequence of Serratia sp. ATCC 39006 LacA.</title>
        <authorList>
            <person name="Hampton H.G."/>
            <person name="Jackson S.A."/>
            <person name="Jauregui R."/>
            <person name="Poulter G.T.M."/>
            <person name="Salmond G.P.C."/>
            <person name="Fineran P.C."/>
        </authorList>
    </citation>
    <scope>NUCLEOTIDE SEQUENCE [LARGE SCALE GENOMIC DNA]</scope>
    <source>
        <strain evidence="8 11">ATCC 39006</strain>
    </source>
</reference>
<dbReference type="Pfam" id="PF06173">
    <property type="entry name" value="DUF986"/>
    <property type="match status" value="1"/>
</dbReference>
<dbReference type="KEGG" id="sera:Ser39006_014535"/>
<dbReference type="Proteomes" id="UP000017700">
    <property type="component" value="Chromosome"/>
</dbReference>
<dbReference type="STRING" id="104623.Ser39006_02574"/>
<dbReference type="PIRSF" id="PIRSF020687">
    <property type="entry name" value="UCP020687"/>
    <property type="match status" value="1"/>
</dbReference>